<dbReference type="AlphaFoldDB" id="A0A1I8NIV7"/>
<reference evidence="1" key="1">
    <citation type="submission" date="2020-05" db="UniProtKB">
        <authorList>
            <consortium name="EnsemblMetazoa"/>
        </authorList>
    </citation>
    <scope>IDENTIFICATION</scope>
    <source>
        <strain evidence="1">Aabys</strain>
    </source>
</reference>
<dbReference type="VEuPathDB" id="VectorBase:MDOA015892"/>
<dbReference type="Proteomes" id="UP001652621">
    <property type="component" value="Unplaced"/>
</dbReference>
<dbReference type="InterPro" id="IPR044925">
    <property type="entry name" value="His-Me_finger_sf"/>
</dbReference>
<evidence type="ECO:0000313" key="2">
    <source>
        <dbReference type="Proteomes" id="UP001652621"/>
    </source>
</evidence>
<keyword evidence="2" id="KW-1185">Reference proteome</keyword>
<dbReference type="OrthoDB" id="7986954at2759"/>
<dbReference type="EnsemblMetazoa" id="MDOA015892-RA">
    <property type="protein sequence ID" value="MDOA015892-PA"/>
    <property type="gene ID" value="MDOA015892"/>
</dbReference>
<dbReference type="RefSeq" id="XP_011294325.1">
    <property type="nucleotide sequence ID" value="XM_011296023.2"/>
</dbReference>
<reference evidence="3" key="2">
    <citation type="submission" date="2025-04" db="UniProtKB">
        <authorList>
            <consortium name="RefSeq"/>
        </authorList>
    </citation>
    <scope>IDENTIFICATION</scope>
    <source>
        <strain evidence="3">Aabys</strain>
    </source>
</reference>
<evidence type="ECO:0000313" key="3">
    <source>
        <dbReference type="RefSeq" id="XP_011294325.1"/>
    </source>
</evidence>
<accession>A0A1I8NIV7</accession>
<proteinExistence type="predicted"/>
<gene>
    <name evidence="1" type="primary">105262102</name>
    <name evidence="3" type="synonym">LOC105262102</name>
</gene>
<dbReference type="VEuPathDB" id="VectorBase:MDOMA2_001555"/>
<dbReference type="SUPFAM" id="SSF54060">
    <property type="entry name" value="His-Me finger endonucleases"/>
    <property type="match status" value="1"/>
</dbReference>
<sequence>MDFKKFQLTAIVYCCCCYAASQVLGDCSFSFSVHESKWPKLYKNIGSRKTLINTKGIRHQIPENIVITADCETSIQRPGVSYGKRSIDLNCTQNHIYVDDIKLNSYLHLWCYSNHFDLYESSQPFDWCPTPMTSYLLARPVNDTYVYYAGICYNLEQQQILTAYYSAAYQLSKYKYPTRLENYPPSTEIEQAYKHFESHRINPTLLKNVELQQWLQFAQYDNQAIIQDPNLFTNPHNPIGGLLEFHWWPNLHSGNWHRYEKALKEHIETDKEIYEILEGVSGAVAVPFYGNGSGGNYSMVEVTYWHDRKIPLYIWQYLKSKKDNGKDVVVIAVNSAFTDFYEEKELIFCTDICHKIDWLKAAISTFRYKTMGLIFCCDVDEVKLSKRLEGFALPSEPARIEDEFDDFNESILKYKLPPQK</sequence>
<name>A0A1I8NIV7_MUSDO</name>
<dbReference type="GeneID" id="105262102"/>
<dbReference type="STRING" id="7370.A0A1I8NIV7"/>
<evidence type="ECO:0000313" key="1">
    <source>
        <dbReference type="EnsemblMetazoa" id="MDOA015892-PA"/>
    </source>
</evidence>
<protein>
    <submittedName>
        <fullName evidence="3">Uncharacterized protein LOC105262102</fullName>
    </submittedName>
</protein>
<dbReference type="KEGG" id="mde:105262102"/>
<organism evidence="1">
    <name type="scientific">Musca domestica</name>
    <name type="common">House fly</name>
    <dbReference type="NCBI Taxonomy" id="7370"/>
    <lineage>
        <taxon>Eukaryota</taxon>
        <taxon>Metazoa</taxon>
        <taxon>Ecdysozoa</taxon>
        <taxon>Arthropoda</taxon>
        <taxon>Hexapoda</taxon>
        <taxon>Insecta</taxon>
        <taxon>Pterygota</taxon>
        <taxon>Neoptera</taxon>
        <taxon>Endopterygota</taxon>
        <taxon>Diptera</taxon>
        <taxon>Brachycera</taxon>
        <taxon>Muscomorpha</taxon>
        <taxon>Muscoidea</taxon>
        <taxon>Muscidae</taxon>
        <taxon>Musca</taxon>
    </lineage>
</organism>